<dbReference type="EMBL" id="KD230487">
    <property type="protein sequence ID" value="EMS50547.1"/>
    <property type="molecule type" value="Genomic_DNA"/>
</dbReference>
<sequence>MALVRNLAALLCVVLASLAFVAQAVLAARGDLSNVKRDGRVTGAVATEAPASSLVESAADAHNVFDDMPQM</sequence>
<accession>M7YSV9</accession>
<dbReference type="AlphaFoldDB" id="M7YSV9"/>
<proteinExistence type="predicted"/>
<reference evidence="1" key="1">
    <citation type="journal article" date="2013" name="Nature">
        <title>Draft genome of the wheat A-genome progenitor Triticum urartu.</title>
        <authorList>
            <person name="Ling H.Q."/>
            <person name="Zhao S."/>
            <person name="Liu D."/>
            <person name="Wang J."/>
            <person name="Sun H."/>
            <person name="Zhang C."/>
            <person name="Fan H."/>
            <person name="Li D."/>
            <person name="Dong L."/>
            <person name="Tao Y."/>
            <person name="Gao C."/>
            <person name="Wu H."/>
            <person name="Li Y."/>
            <person name="Cui Y."/>
            <person name="Guo X."/>
            <person name="Zheng S."/>
            <person name="Wang B."/>
            <person name="Yu K."/>
            <person name="Liang Q."/>
            <person name="Yang W."/>
            <person name="Lou X."/>
            <person name="Chen J."/>
            <person name="Feng M."/>
            <person name="Jian J."/>
            <person name="Zhang X."/>
            <person name="Luo G."/>
            <person name="Jiang Y."/>
            <person name="Liu J."/>
            <person name="Wang Z."/>
            <person name="Sha Y."/>
            <person name="Zhang B."/>
            <person name="Wu H."/>
            <person name="Tang D."/>
            <person name="Shen Q."/>
            <person name="Xue P."/>
            <person name="Zou S."/>
            <person name="Wang X."/>
            <person name="Liu X."/>
            <person name="Wang F."/>
            <person name="Yang Y."/>
            <person name="An X."/>
            <person name="Dong Z."/>
            <person name="Zhang K."/>
            <person name="Zhang X."/>
            <person name="Luo M.C."/>
            <person name="Dvorak J."/>
            <person name="Tong Y."/>
            <person name="Wang J."/>
            <person name="Yang H."/>
            <person name="Li Z."/>
            <person name="Wang D."/>
            <person name="Zhang A."/>
            <person name="Wang J."/>
        </authorList>
    </citation>
    <scope>NUCLEOTIDE SEQUENCE</scope>
</reference>
<name>M7YSV9_TRIUA</name>
<evidence type="ECO:0000313" key="1">
    <source>
        <dbReference type="EMBL" id="EMS50547.1"/>
    </source>
</evidence>
<organism evidence="1">
    <name type="scientific">Triticum urartu</name>
    <name type="common">Red wild einkorn</name>
    <name type="synonym">Crithodium urartu</name>
    <dbReference type="NCBI Taxonomy" id="4572"/>
    <lineage>
        <taxon>Eukaryota</taxon>
        <taxon>Viridiplantae</taxon>
        <taxon>Streptophyta</taxon>
        <taxon>Embryophyta</taxon>
        <taxon>Tracheophyta</taxon>
        <taxon>Spermatophyta</taxon>
        <taxon>Magnoliopsida</taxon>
        <taxon>Liliopsida</taxon>
        <taxon>Poales</taxon>
        <taxon>Poaceae</taxon>
        <taxon>BOP clade</taxon>
        <taxon>Pooideae</taxon>
        <taxon>Triticodae</taxon>
        <taxon>Triticeae</taxon>
        <taxon>Triticinae</taxon>
        <taxon>Triticum</taxon>
    </lineage>
</organism>
<gene>
    <name evidence="1" type="ORF">TRIUR3_06513</name>
</gene>
<protein>
    <submittedName>
        <fullName evidence="1">Uncharacterized protein</fullName>
    </submittedName>
</protein>